<dbReference type="AlphaFoldDB" id="A0A0B7JBP9"/>
<accession>A0A0B7JBP9</accession>
<dbReference type="GO" id="GO:0005886">
    <property type="term" value="C:plasma membrane"/>
    <property type="evidence" value="ECO:0007669"/>
    <property type="project" value="TreeGrafter"/>
</dbReference>
<comment type="caution">
    <text evidence="1">The sequence shown here is derived from an EMBL/GenBank/DDBJ whole genome shotgun (WGS) entry which is preliminary data.</text>
</comment>
<organism evidence="1 2">
    <name type="scientific">Photobacterium kishitanii</name>
    <dbReference type="NCBI Taxonomy" id="318456"/>
    <lineage>
        <taxon>Bacteria</taxon>
        <taxon>Pseudomonadati</taxon>
        <taxon>Pseudomonadota</taxon>
        <taxon>Gammaproteobacteria</taxon>
        <taxon>Vibrionales</taxon>
        <taxon>Vibrionaceae</taxon>
        <taxon>Photobacterium</taxon>
    </lineage>
</organism>
<dbReference type="eggNOG" id="COG3152">
    <property type="taxonomic scope" value="Bacteria"/>
</dbReference>
<reference evidence="1 2" key="1">
    <citation type="submission" date="2018-01" db="EMBL/GenBank/DDBJ databases">
        <title>Whole genome sequencing of Histamine producing bacteria.</title>
        <authorList>
            <person name="Butler K."/>
        </authorList>
    </citation>
    <scope>NUCLEOTIDE SEQUENCE [LARGE SCALE GENOMIC DNA]</scope>
    <source>
        <strain evidence="1 2">FS-7.2</strain>
    </source>
</reference>
<gene>
    <name evidence="1" type="ORF">C9J27_23225</name>
</gene>
<dbReference type="PANTHER" id="PTHR34980:SF2">
    <property type="entry name" value="INNER MEMBRANE PROTEIN YHAH-RELATED"/>
    <property type="match status" value="1"/>
</dbReference>
<name>A0A0B7JBP9_9GAMM</name>
<dbReference type="Proteomes" id="UP000241426">
    <property type="component" value="Unassembled WGS sequence"/>
</dbReference>
<proteinExistence type="predicted"/>
<dbReference type="PANTHER" id="PTHR34980">
    <property type="entry name" value="INNER MEMBRANE PROTEIN-RELATED-RELATED"/>
    <property type="match status" value="1"/>
</dbReference>
<dbReference type="Pfam" id="PF05656">
    <property type="entry name" value="DUF805"/>
    <property type="match status" value="1"/>
</dbReference>
<dbReference type="InterPro" id="IPR008523">
    <property type="entry name" value="DUF805"/>
</dbReference>
<dbReference type="EMBL" id="PYNF01000038">
    <property type="protein sequence ID" value="PSU91253.1"/>
    <property type="molecule type" value="Genomic_DNA"/>
</dbReference>
<dbReference type="GeneID" id="29943361"/>
<sequence length="128" mass="14618">MNWYFAVLRKYAQFQGRSRRKEFWYFTLINALISMACGLVDSTLQLPTLVEGYGVLAALYAAFAFIPTVAVTVRRLHDQDRTGWWALIMLIPIVGMLVLLYFMIQDSTSGVNRFGTNPKEHSDATFNV</sequence>
<evidence type="ECO:0000313" key="1">
    <source>
        <dbReference type="EMBL" id="PSU91253.1"/>
    </source>
</evidence>
<protein>
    <submittedName>
        <fullName evidence="1">DUF805 domain-containing protein</fullName>
    </submittedName>
</protein>
<accession>A0A2T3KBH3</accession>
<evidence type="ECO:0000313" key="2">
    <source>
        <dbReference type="Proteomes" id="UP000241426"/>
    </source>
</evidence>
<dbReference type="RefSeq" id="WP_036794098.1">
    <property type="nucleotide sequence ID" value="NZ_JAUZMX010000001.1"/>
</dbReference>